<proteinExistence type="inferred from homology"/>
<dbReference type="SUPFAM" id="SSF54593">
    <property type="entry name" value="Glyoxalase/Bleomycin resistance protein/Dihydroxybiphenyl dioxygenase"/>
    <property type="match status" value="1"/>
</dbReference>
<evidence type="ECO:0000256" key="2">
    <source>
        <dbReference type="ARBA" id="ARBA00008784"/>
    </source>
</evidence>
<evidence type="ECO:0000256" key="6">
    <source>
        <dbReference type="ARBA" id="ARBA00023002"/>
    </source>
</evidence>
<reference evidence="11 12" key="1">
    <citation type="submission" date="2024-02" db="EMBL/GenBank/DDBJ databases">
        <title>A novel Wenzhouxiangellaceae bacterium, isolated from coastal sediments.</title>
        <authorList>
            <person name="Du Z.-J."/>
            <person name="Ye Y.-Q."/>
            <person name="Zhang X.-Y."/>
        </authorList>
    </citation>
    <scope>NUCLEOTIDE SEQUENCE [LARGE SCALE GENOMIC DNA]</scope>
    <source>
        <strain evidence="11 12">CH-27</strain>
    </source>
</reference>
<dbReference type="Pfam" id="PF00903">
    <property type="entry name" value="Glyoxalase"/>
    <property type="match status" value="1"/>
</dbReference>
<dbReference type="GO" id="GO:0051213">
    <property type="term" value="F:dioxygenase activity"/>
    <property type="evidence" value="ECO:0007669"/>
    <property type="project" value="UniProtKB-KW"/>
</dbReference>
<dbReference type="AlphaFoldDB" id="A0AAW9RHX3"/>
<organism evidence="11 12">
    <name type="scientific">Elongatibacter sediminis</name>
    <dbReference type="NCBI Taxonomy" id="3119006"/>
    <lineage>
        <taxon>Bacteria</taxon>
        <taxon>Pseudomonadati</taxon>
        <taxon>Pseudomonadota</taxon>
        <taxon>Gammaproteobacteria</taxon>
        <taxon>Chromatiales</taxon>
        <taxon>Wenzhouxiangellaceae</taxon>
        <taxon>Elongatibacter</taxon>
    </lineage>
</organism>
<evidence type="ECO:0000256" key="8">
    <source>
        <dbReference type="RuleBase" id="RU000683"/>
    </source>
</evidence>
<evidence type="ECO:0000256" key="7">
    <source>
        <dbReference type="ARBA" id="ARBA00023004"/>
    </source>
</evidence>
<feature type="domain" description="VOC" evidence="10">
    <location>
        <begin position="6"/>
        <end position="128"/>
    </location>
</feature>
<dbReference type="Proteomes" id="UP001359886">
    <property type="component" value="Unassembled WGS sequence"/>
</dbReference>
<comment type="similarity">
    <text evidence="2 8">Belongs to the extradiol ring-cleavage dioxygenase family.</text>
</comment>
<keyword evidence="12" id="KW-1185">Reference proteome</keyword>
<sequence length="189" mass="20797">MTRTPSLSHIAFMTRRFEAMKAWYIDVFDAHVVHGDPALAFLAFDDESHRFAIANLDVLKPGEPADSGAGEIGVNHIAFTYASAGDLLETYARLRDKGFSPYWPVHHGFTLSFYYQDPDGNRIELQVETCNSQAAFDFMRSDVFADNPVGVEVDPEALLASYRAGASEAELKARPEGQTSPIPAAHGMV</sequence>
<keyword evidence="3" id="KW-0479">Metal-binding</keyword>
<evidence type="ECO:0000313" key="11">
    <source>
        <dbReference type="EMBL" id="MEJ8569386.1"/>
    </source>
</evidence>
<keyword evidence="4 8" id="KW-0058">Aromatic hydrocarbons catabolism</keyword>
<feature type="region of interest" description="Disordered" evidence="9">
    <location>
        <begin position="170"/>
        <end position="189"/>
    </location>
</feature>
<dbReference type="InterPro" id="IPR000486">
    <property type="entry name" value="Xdiol_ring_cleave_dOase_1/2"/>
</dbReference>
<evidence type="ECO:0000259" key="10">
    <source>
        <dbReference type="PROSITE" id="PS51819"/>
    </source>
</evidence>
<dbReference type="RefSeq" id="WP_354696708.1">
    <property type="nucleotide sequence ID" value="NZ_JAZHOG010000013.1"/>
</dbReference>
<keyword evidence="5 8" id="KW-0223">Dioxygenase</keyword>
<dbReference type="InterPro" id="IPR004360">
    <property type="entry name" value="Glyas_Fos-R_dOase_dom"/>
</dbReference>
<evidence type="ECO:0000256" key="1">
    <source>
        <dbReference type="ARBA" id="ARBA00001954"/>
    </source>
</evidence>
<evidence type="ECO:0000256" key="4">
    <source>
        <dbReference type="ARBA" id="ARBA00022797"/>
    </source>
</evidence>
<name>A0AAW9RHX3_9GAMM</name>
<protein>
    <submittedName>
        <fullName evidence="11">VOC family protein</fullName>
    </submittedName>
</protein>
<dbReference type="GO" id="GO:0008198">
    <property type="term" value="F:ferrous iron binding"/>
    <property type="evidence" value="ECO:0007669"/>
    <property type="project" value="InterPro"/>
</dbReference>
<evidence type="ECO:0000256" key="9">
    <source>
        <dbReference type="SAM" id="MobiDB-lite"/>
    </source>
</evidence>
<dbReference type="Gene3D" id="3.10.180.10">
    <property type="entry name" value="2,3-Dihydroxybiphenyl 1,2-Dioxygenase, domain 1"/>
    <property type="match status" value="1"/>
</dbReference>
<evidence type="ECO:0000256" key="3">
    <source>
        <dbReference type="ARBA" id="ARBA00022723"/>
    </source>
</evidence>
<evidence type="ECO:0000313" key="12">
    <source>
        <dbReference type="Proteomes" id="UP001359886"/>
    </source>
</evidence>
<dbReference type="PROSITE" id="PS51819">
    <property type="entry name" value="VOC"/>
    <property type="match status" value="1"/>
</dbReference>
<accession>A0AAW9RHX3</accession>
<dbReference type="PROSITE" id="PS00082">
    <property type="entry name" value="EXTRADIOL_DIOXYGENAS"/>
    <property type="match status" value="1"/>
</dbReference>
<evidence type="ECO:0000256" key="5">
    <source>
        <dbReference type="ARBA" id="ARBA00022964"/>
    </source>
</evidence>
<dbReference type="InterPro" id="IPR029068">
    <property type="entry name" value="Glyas_Bleomycin-R_OHBP_Dase"/>
</dbReference>
<keyword evidence="7 8" id="KW-0408">Iron</keyword>
<comment type="caution">
    <text evidence="11">The sequence shown here is derived from an EMBL/GenBank/DDBJ whole genome shotgun (WGS) entry which is preliminary data.</text>
</comment>
<dbReference type="EMBL" id="JAZHOG010000013">
    <property type="protein sequence ID" value="MEJ8569386.1"/>
    <property type="molecule type" value="Genomic_DNA"/>
</dbReference>
<dbReference type="InterPro" id="IPR037523">
    <property type="entry name" value="VOC_core"/>
</dbReference>
<gene>
    <name evidence="11" type="ORF">V3330_17300</name>
</gene>
<comment type="cofactor">
    <cofactor evidence="1 8">
        <name>Fe(2+)</name>
        <dbReference type="ChEBI" id="CHEBI:29033"/>
    </cofactor>
</comment>
<keyword evidence="6 8" id="KW-0560">Oxidoreductase</keyword>